<dbReference type="PANTHER" id="PTHR12147">
    <property type="entry name" value="METALLOPEPTIDASE M28 FAMILY MEMBER"/>
    <property type="match status" value="1"/>
</dbReference>
<organism evidence="2 3">
    <name type="scientific">Candidatus Desulfatibia vada</name>
    <dbReference type="NCBI Taxonomy" id="2841696"/>
    <lineage>
        <taxon>Bacteria</taxon>
        <taxon>Pseudomonadati</taxon>
        <taxon>Thermodesulfobacteriota</taxon>
        <taxon>Desulfobacteria</taxon>
        <taxon>Desulfobacterales</taxon>
        <taxon>Desulfobacterales incertae sedis</taxon>
        <taxon>Candidatus Desulfatibia</taxon>
    </lineage>
</organism>
<dbReference type="InterPro" id="IPR007484">
    <property type="entry name" value="Peptidase_M28"/>
</dbReference>
<name>A0A8J6TT70_9BACT</name>
<dbReference type="EMBL" id="JACNIG010000262">
    <property type="protein sequence ID" value="MBC8433010.1"/>
    <property type="molecule type" value="Genomic_DNA"/>
</dbReference>
<dbReference type="GO" id="GO:0006508">
    <property type="term" value="P:proteolysis"/>
    <property type="evidence" value="ECO:0007669"/>
    <property type="project" value="InterPro"/>
</dbReference>
<sequence length="297" mass="33688">MIDNEKTVERLQEHLRELTVTIGERSVYIPKNLERTAEYIETFYRKIGLPVQRQPYQFHDFTVANIIAEISFSDNPAKHFILGAHYDSVAGTVGADDNASAVAVQLETARALAALKGREKLDVAVKFVSFALEEPPVYGTRHMGSRVYAAKARKANEQIDGMICLEMVGYACREPGCQSYPFPLMFFGYPEEGNYIGIVGNFRSRIFTNSLFKAFRQNSNLPVIKLSVPMSGYILPSVRLSDHAPFWDKGYAAVMITDTAFFRNPHYHLPSDTMEKLDYDFMAELVKSLLLFFRSHQ</sequence>
<dbReference type="PANTHER" id="PTHR12147:SF26">
    <property type="entry name" value="PEPTIDASE M28 DOMAIN-CONTAINING PROTEIN"/>
    <property type="match status" value="1"/>
</dbReference>
<evidence type="ECO:0000313" key="2">
    <source>
        <dbReference type="EMBL" id="MBC8433010.1"/>
    </source>
</evidence>
<dbReference type="InterPro" id="IPR045175">
    <property type="entry name" value="M28_fam"/>
</dbReference>
<feature type="domain" description="Peptidase M28" evidence="1">
    <location>
        <begin position="65"/>
        <end position="286"/>
    </location>
</feature>
<dbReference type="SUPFAM" id="SSF53187">
    <property type="entry name" value="Zn-dependent exopeptidases"/>
    <property type="match status" value="1"/>
</dbReference>
<dbReference type="Pfam" id="PF04389">
    <property type="entry name" value="Peptidase_M28"/>
    <property type="match status" value="1"/>
</dbReference>
<accession>A0A8J6TT70</accession>
<evidence type="ECO:0000313" key="3">
    <source>
        <dbReference type="Proteomes" id="UP000605201"/>
    </source>
</evidence>
<evidence type="ECO:0000259" key="1">
    <source>
        <dbReference type="Pfam" id="PF04389"/>
    </source>
</evidence>
<dbReference type="Gene3D" id="3.40.630.10">
    <property type="entry name" value="Zn peptidases"/>
    <property type="match status" value="1"/>
</dbReference>
<protein>
    <submittedName>
        <fullName evidence="2">M28 family peptidase</fullName>
    </submittedName>
</protein>
<comment type="caution">
    <text evidence="2">The sequence shown here is derived from an EMBL/GenBank/DDBJ whole genome shotgun (WGS) entry which is preliminary data.</text>
</comment>
<dbReference type="AlphaFoldDB" id="A0A8J6TT70"/>
<dbReference type="GO" id="GO:0008235">
    <property type="term" value="F:metalloexopeptidase activity"/>
    <property type="evidence" value="ECO:0007669"/>
    <property type="project" value="InterPro"/>
</dbReference>
<gene>
    <name evidence="2" type="ORF">H8D96_13950</name>
</gene>
<proteinExistence type="predicted"/>
<dbReference type="Proteomes" id="UP000605201">
    <property type="component" value="Unassembled WGS sequence"/>
</dbReference>
<reference evidence="2 3" key="1">
    <citation type="submission" date="2020-08" db="EMBL/GenBank/DDBJ databases">
        <title>Bridging the membrane lipid divide: bacteria of the FCB group superphylum have the potential to synthesize archaeal ether lipids.</title>
        <authorList>
            <person name="Villanueva L."/>
            <person name="Von Meijenfeldt F.A.B."/>
            <person name="Westbye A.B."/>
            <person name="Yadav S."/>
            <person name="Hopmans E.C."/>
            <person name="Dutilh B.E."/>
            <person name="Sinninghe Damste J.S."/>
        </authorList>
    </citation>
    <scope>NUCLEOTIDE SEQUENCE [LARGE SCALE GENOMIC DNA]</scope>
    <source>
        <strain evidence="2">NIOZ-UU17</strain>
    </source>
</reference>